<dbReference type="InterPro" id="IPR002502">
    <property type="entry name" value="Amidase_domain"/>
</dbReference>
<dbReference type="EC" id="3.5.1.28" evidence="2"/>
<dbReference type="SUPFAM" id="SSF49785">
    <property type="entry name" value="Galactose-binding domain-like"/>
    <property type="match status" value="1"/>
</dbReference>
<evidence type="ECO:0000256" key="3">
    <source>
        <dbReference type="ARBA" id="ARBA00022801"/>
    </source>
</evidence>
<dbReference type="Gene3D" id="3.40.80.10">
    <property type="entry name" value="Peptidoglycan recognition protein-like"/>
    <property type="match status" value="1"/>
</dbReference>
<comment type="catalytic activity">
    <reaction evidence="1">
        <text>Hydrolyzes the link between N-acetylmuramoyl residues and L-amino acid residues in certain cell-wall glycopeptides.</text>
        <dbReference type="EC" id="3.5.1.28"/>
    </reaction>
</comment>
<dbReference type="PANTHER" id="PTHR30417">
    <property type="entry name" value="N-ACETYLMURAMOYL-L-ALANINE AMIDASE AMID"/>
    <property type="match status" value="1"/>
</dbReference>
<evidence type="ECO:0000259" key="6">
    <source>
        <dbReference type="SMART" id="SM00644"/>
    </source>
</evidence>
<dbReference type="InterPro" id="IPR033803">
    <property type="entry name" value="CBD-like_Golvesin-Xly"/>
</dbReference>
<dbReference type="InterPro" id="IPR008979">
    <property type="entry name" value="Galactose-bd-like_sf"/>
</dbReference>
<accession>D3PZF5</accession>
<dbReference type="FunFam" id="3.40.80.10:FF:000006">
    <property type="entry name" value="N-acetylmuramoyl-L-alanine amidase"/>
    <property type="match status" value="1"/>
</dbReference>
<dbReference type="PANTHER" id="PTHR30417:SF1">
    <property type="entry name" value="N-ACETYLMURAMOYL-L-ALANINE AMIDASE AMID"/>
    <property type="match status" value="1"/>
</dbReference>
<feature type="region of interest" description="Disordered" evidence="5">
    <location>
        <begin position="1"/>
        <end position="35"/>
    </location>
</feature>
<gene>
    <name evidence="7" type="ordered locus">Snas_1933</name>
</gene>
<evidence type="ECO:0000256" key="2">
    <source>
        <dbReference type="ARBA" id="ARBA00011901"/>
    </source>
</evidence>
<dbReference type="STRING" id="446470.Snas_1933"/>
<dbReference type="GO" id="GO:0071555">
    <property type="term" value="P:cell wall organization"/>
    <property type="evidence" value="ECO:0007669"/>
    <property type="project" value="UniProtKB-KW"/>
</dbReference>
<dbReference type="Proteomes" id="UP000000844">
    <property type="component" value="Chromosome"/>
</dbReference>
<dbReference type="GO" id="GO:0009254">
    <property type="term" value="P:peptidoglycan turnover"/>
    <property type="evidence" value="ECO:0007669"/>
    <property type="project" value="TreeGrafter"/>
</dbReference>
<reference evidence="7 8" key="1">
    <citation type="journal article" date="2009" name="Stand. Genomic Sci.">
        <title>Complete genome sequence of Stackebrandtia nassauensis type strain (LLR-40K-21).</title>
        <authorList>
            <person name="Munk C."/>
            <person name="Lapidus A."/>
            <person name="Copeland A."/>
            <person name="Jando M."/>
            <person name="Mayilraj S."/>
            <person name="Glavina Del Rio T."/>
            <person name="Nolan M."/>
            <person name="Chen F."/>
            <person name="Lucas S."/>
            <person name="Tice H."/>
            <person name="Cheng J.F."/>
            <person name="Han C."/>
            <person name="Detter J.C."/>
            <person name="Bruce D."/>
            <person name="Goodwin L."/>
            <person name="Chain P."/>
            <person name="Pitluck S."/>
            <person name="Goker M."/>
            <person name="Ovchinikova G."/>
            <person name="Pati A."/>
            <person name="Ivanova N."/>
            <person name="Mavromatis K."/>
            <person name="Chen A."/>
            <person name="Palaniappan K."/>
            <person name="Land M."/>
            <person name="Hauser L."/>
            <person name="Chang Y.J."/>
            <person name="Jeffries C.D."/>
            <person name="Bristow J."/>
            <person name="Eisen J.A."/>
            <person name="Markowitz V."/>
            <person name="Hugenholtz P."/>
            <person name="Kyrpides N.C."/>
            <person name="Klenk H.P."/>
        </authorList>
    </citation>
    <scope>NUCLEOTIDE SEQUENCE [LARGE SCALE GENOMIC DNA]</scope>
    <source>
        <strain evidence="8">DSM 44728 / CIP 108903 / NRRL B-16338 / NBRC 102104 / LLR-40K-21</strain>
    </source>
</reference>
<sequence>MGLGASPAFAHEEGGRGDDKGDADRPEEAGPESTAVDYQGASWLAAHKANYTNASRPKSDPINKVVIHTMQGTASGTKAWFRNPKSEVTTHYLVSSSKGSVTQMVHESDIAWHAGNWDYNKTSIGIEHEGYVQDPKKWYTTNMYESSARLVRSICDRYNIPMDRKHIIAHSEVPGATHTDPGKGWNWDRYMDLVRESKTQSFSMDNDSAGVSASDAWQRAKVPNGRDYAYASPVAKSDPLWYTVDLPSTGRYRVEVRYPASPDNNTQTPYLVATSSGFESVYVDQTTGGDTWKSIGSFNLKAGEKPTVGVSRWTGTQGRVVADGVRLVKV</sequence>
<keyword evidence="3" id="KW-0378">Hydrolase</keyword>
<evidence type="ECO:0000256" key="4">
    <source>
        <dbReference type="ARBA" id="ARBA00023316"/>
    </source>
</evidence>
<dbReference type="EMBL" id="CP001778">
    <property type="protein sequence ID" value="ADD41629.1"/>
    <property type="molecule type" value="Genomic_DNA"/>
</dbReference>
<dbReference type="eggNOG" id="COG3023">
    <property type="taxonomic scope" value="Bacteria"/>
</dbReference>
<dbReference type="AlphaFoldDB" id="D3PZF5"/>
<feature type="domain" description="N-acetylmuramoyl-L-alanine amidase" evidence="6">
    <location>
        <begin position="51"/>
        <end position="182"/>
    </location>
</feature>
<dbReference type="Pfam" id="PF25275">
    <property type="entry name" value="Golvesin_C"/>
    <property type="match status" value="1"/>
</dbReference>
<protein>
    <recommendedName>
        <fullName evidence="2">N-acetylmuramoyl-L-alanine amidase</fullName>
        <ecNumber evidence="2">3.5.1.28</ecNumber>
    </recommendedName>
</protein>
<dbReference type="KEGG" id="sna:Snas_1933"/>
<feature type="compositionally biased region" description="Basic and acidic residues" evidence="5">
    <location>
        <begin position="10"/>
        <end position="28"/>
    </location>
</feature>
<dbReference type="InterPro" id="IPR051206">
    <property type="entry name" value="NAMLAA_amidase_2"/>
</dbReference>
<dbReference type="Gene3D" id="2.60.120.260">
    <property type="entry name" value="Galactose-binding domain-like"/>
    <property type="match status" value="1"/>
</dbReference>
<dbReference type="SMART" id="SM00644">
    <property type="entry name" value="Ami_2"/>
    <property type="match status" value="1"/>
</dbReference>
<evidence type="ECO:0000313" key="7">
    <source>
        <dbReference type="EMBL" id="ADD41629.1"/>
    </source>
</evidence>
<evidence type="ECO:0000256" key="1">
    <source>
        <dbReference type="ARBA" id="ARBA00001561"/>
    </source>
</evidence>
<proteinExistence type="predicted"/>
<dbReference type="CDD" id="cd14488">
    <property type="entry name" value="CBM6-CBM35-CBM36_like_2"/>
    <property type="match status" value="1"/>
</dbReference>
<dbReference type="SUPFAM" id="SSF55846">
    <property type="entry name" value="N-acetylmuramoyl-L-alanine amidase-like"/>
    <property type="match status" value="1"/>
</dbReference>
<dbReference type="GO" id="GO:0008745">
    <property type="term" value="F:N-acetylmuramoyl-L-alanine amidase activity"/>
    <property type="evidence" value="ECO:0007669"/>
    <property type="project" value="UniProtKB-EC"/>
</dbReference>
<dbReference type="GO" id="GO:0009253">
    <property type="term" value="P:peptidoglycan catabolic process"/>
    <property type="evidence" value="ECO:0007669"/>
    <property type="project" value="InterPro"/>
</dbReference>
<evidence type="ECO:0000256" key="5">
    <source>
        <dbReference type="SAM" id="MobiDB-lite"/>
    </source>
</evidence>
<dbReference type="InterPro" id="IPR036505">
    <property type="entry name" value="Amidase/PGRP_sf"/>
</dbReference>
<name>D3PZF5_STANL</name>
<dbReference type="Pfam" id="PF01510">
    <property type="entry name" value="Amidase_2"/>
    <property type="match status" value="1"/>
</dbReference>
<dbReference type="CDD" id="cd06583">
    <property type="entry name" value="PGRP"/>
    <property type="match status" value="1"/>
</dbReference>
<dbReference type="HOGENOM" id="CLU_841759_0_0_11"/>
<evidence type="ECO:0000313" key="8">
    <source>
        <dbReference type="Proteomes" id="UP000000844"/>
    </source>
</evidence>
<keyword evidence="8" id="KW-1185">Reference proteome</keyword>
<organism evidence="7 8">
    <name type="scientific">Stackebrandtia nassauensis (strain DSM 44728 / CIP 108903 / NRRL B-16338 / NBRC 102104 / LLR-40K-21)</name>
    <dbReference type="NCBI Taxonomy" id="446470"/>
    <lineage>
        <taxon>Bacteria</taxon>
        <taxon>Bacillati</taxon>
        <taxon>Actinomycetota</taxon>
        <taxon>Actinomycetes</taxon>
        <taxon>Glycomycetales</taxon>
        <taxon>Glycomycetaceae</taxon>
        <taxon>Stackebrandtia</taxon>
    </lineage>
</organism>
<keyword evidence="4" id="KW-0961">Cell wall biogenesis/degradation</keyword>